<dbReference type="AlphaFoldDB" id="A0A9Q1KE00"/>
<gene>
    <name evidence="1" type="ORF">Cgig2_023761</name>
</gene>
<protein>
    <submittedName>
        <fullName evidence="1">Uncharacterized protein</fullName>
    </submittedName>
</protein>
<dbReference type="PANTHER" id="PTHR33710:SF71">
    <property type="entry name" value="ENDONUCLEASE_EXONUCLEASE_PHOSPHATASE DOMAIN-CONTAINING PROTEIN"/>
    <property type="match status" value="1"/>
</dbReference>
<dbReference type="SUPFAM" id="SSF56219">
    <property type="entry name" value="DNase I-like"/>
    <property type="match status" value="1"/>
</dbReference>
<dbReference type="Proteomes" id="UP001153076">
    <property type="component" value="Unassembled WGS sequence"/>
</dbReference>
<comment type="caution">
    <text evidence="1">The sequence shown here is derived from an EMBL/GenBank/DDBJ whole genome shotgun (WGS) entry which is preliminary data.</text>
</comment>
<dbReference type="PANTHER" id="PTHR33710">
    <property type="entry name" value="BNAC02G09200D PROTEIN"/>
    <property type="match status" value="1"/>
</dbReference>
<evidence type="ECO:0000313" key="2">
    <source>
        <dbReference type="Proteomes" id="UP001153076"/>
    </source>
</evidence>
<keyword evidence="2" id="KW-1185">Reference proteome</keyword>
<reference evidence="1" key="1">
    <citation type="submission" date="2022-04" db="EMBL/GenBank/DDBJ databases">
        <title>Carnegiea gigantea Genome sequencing and assembly v2.</title>
        <authorList>
            <person name="Copetti D."/>
            <person name="Sanderson M.J."/>
            <person name="Burquez A."/>
            <person name="Wojciechowski M.F."/>
        </authorList>
    </citation>
    <scope>NUCLEOTIDE SEQUENCE</scope>
    <source>
        <strain evidence="1">SGP5-SGP5p</strain>
        <tissue evidence="1">Aerial part</tissue>
    </source>
</reference>
<organism evidence="1 2">
    <name type="scientific">Carnegiea gigantea</name>
    <dbReference type="NCBI Taxonomy" id="171969"/>
    <lineage>
        <taxon>Eukaryota</taxon>
        <taxon>Viridiplantae</taxon>
        <taxon>Streptophyta</taxon>
        <taxon>Embryophyta</taxon>
        <taxon>Tracheophyta</taxon>
        <taxon>Spermatophyta</taxon>
        <taxon>Magnoliopsida</taxon>
        <taxon>eudicotyledons</taxon>
        <taxon>Gunneridae</taxon>
        <taxon>Pentapetalae</taxon>
        <taxon>Caryophyllales</taxon>
        <taxon>Cactineae</taxon>
        <taxon>Cactaceae</taxon>
        <taxon>Cactoideae</taxon>
        <taxon>Echinocereeae</taxon>
        <taxon>Carnegiea</taxon>
    </lineage>
</organism>
<dbReference type="OrthoDB" id="1701901at2759"/>
<accession>A0A9Q1KE00</accession>
<proteinExistence type="predicted"/>
<dbReference type="InterPro" id="IPR036691">
    <property type="entry name" value="Endo/exonu/phosph_ase_sf"/>
</dbReference>
<evidence type="ECO:0000313" key="1">
    <source>
        <dbReference type="EMBL" id="KAJ8441608.1"/>
    </source>
</evidence>
<name>A0A9Q1KE00_9CARY</name>
<sequence length="319" mass="35787">MTRPEIPSEVTFATTCFWVKAYDVLGKKQTTSFTRILASNIGELVSCDEATTKGVDKALCFCIDINISKPLRRGIDKTGNQNETPNATESSSILINVDATVTTGNRAFKRKQKDASLQKKSDYKIRVVDVTPEISSSLSVSAEDSFIDNGIYDLGYLGYDYAWCNYQQNGVVVEERLDHYCANMEWSLPFPNALVSHIDSDISDHLPILPKCNHDSNGPSYHTQYFQNMWFTHTSCKAIVASAWSSSYQSDVVDNLLSRLANCLKELTRWNYTTFRHVDNGIGTKKSPNNNGISDGKRHISNRILNSVTEKVCQNIPRQ</sequence>
<dbReference type="EMBL" id="JAKOGI010000160">
    <property type="protein sequence ID" value="KAJ8441608.1"/>
    <property type="molecule type" value="Genomic_DNA"/>
</dbReference>